<evidence type="ECO:0000313" key="2">
    <source>
        <dbReference type="EMBL" id="RAI59502.1"/>
    </source>
</evidence>
<name>A0A327MAX9_9PROT</name>
<gene>
    <name evidence="2" type="ORF">DOO78_07830</name>
</gene>
<dbReference type="RefSeq" id="WP_111469190.1">
    <property type="nucleotide sequence ID" value="NZ_QLIX01000004.1"/>
</dbReference>
<dbReference type="EMBL" id="QLIX01000004">
    <property type="protein sequence ID" value="RAI59502.1"/>
    <property type="molecule type" value="Genomic_DNA"/>
</dbReference>
<sequence>MHPRRPTRHAQARRPHRRRPLALPSQPAVAPRPEGWAHWVRRCRDWLTRHWQRLRAEIRDVPFGEPW</sequence>
<organism evidence="2 3">
    <name type="scientific">Roseicella frigidaeris</name>
    <dbReference type="NCBI Taxonomy" id="2230885"/>
    <lineage>
        <taxon>Bacteria</taxon>
        <taxon>Pseudomonadati</taxon>
        <taxon>Pseudomonadota</taxon>
        <taxon>Alphaproteobacteria</taxon>
        <taxon>Acetobacterales</taxon>
        <taxon>Roseomonadaceae</taxon>
        <taxon>Roseicella</taxon>
    </lineage>
</organism>
<keyword evidence="3" id="KW-1185">Reference proteome</keyword>
<evidence type="ECO:0000313" key="3">
    <source>
        <dbReference type="Proteomes" id="UP000249065"/>
    </source>
</evidence>
<dbReference type="AlphaFoldDB" id="A0A327MAX9"/>
<feature type="region of interest" description="Disordered" evidence="1">
    <location>
        <begin position="1"/>
        <end position="31"/>
    </location>
</feature>
<feature type="compositionally biased region" description="Basic residues" evidence="1">
    <location>
        <begin position="1"/>
        <end position="20"/>
    </location>
</feature>
<proteinExistence type="predicted"/>
<evidence type="ECO:0000256" key="1">
    <source>
        <dbReference type="SAM" id="MobiDB-lite"/>
    </source>
</evidence>
<comment type="caution">
    <text evidence="2">The sequence shown here is derived from an EMBL/GenBank/DDBJ whole genome shotgun (WGS) entry which is preliminary data.</text>
</comment>
<dbReference type="Proteomes" id="UP000249065">
    <property type="component" value="Unassembled WGS sequence"/>
</dbReference>
<reference evidence="3" key="1">
    <citation type="submission" date="2018-06" db="EMBL/GenBank/DDBJ databases">
        <authorList>
            <person name="Khan S.A."/>
        </authorList>
    </citation>
    <scope>NUCLEOTIDE SEQUENCE [LARGE SCALE GENOMIC DNA]</scope>
    <source>
        <strain evidence="3">DB-1506</strain>
    </source>
</reference>
<accession>A0A327MAX9</accession>
<protein>
    <submittedName>
        <fullName evidence="2">Uncharacterized protein</fullName>
    </submittedName>
</protein>